<name>A0ABW9JYW8_9FLAO</name>
<dbReference type="PROSITE" id="PS51257">
    <property type="entry name" value="PROKAR_LIPOPROTEIN"/>
    <property type="match status" value="1"/>
</dbReference>
<protein>
    <submittedName>
        <fullName evidence="1">Uncharacterized protein</fullName>
    </submittedName>
</protein>
<accession>A0ABW9JYW8</accession>
<comment type="caution">
    <text evidence="1">The sequence shown here is derived from an EMBL/GenBank/DDBJ whole genome shotgun (WGS) entry which is preliminary data.</text>
</comment>
<dbReference type="EMBL" id="JBJXVJ010000001">
    <property type="protein sequence ID" value="MFN1215470.1"/>
    <property type="molecule type" value="Genomic_DNA"/>
</dbReference>
<evidence type="ECO:0000313" key="2">
    <source>
        <dbReference type="Proteomes" id="UP001634154"/>
    </source>
</evidence>
<reference evidence="1 2" key="1">
    <citation type="submission" date="2024-12" db="EMBL/GenBank/DDBJ databases">
        <title>Draft genome sequence of Chryseobacterium kwangjuense AG447.</title>
        <authorList>
            <person name="Cheptsov V.S."/>
            <person name="Belov A."/>
            <person name="Zavarzina A.G."/>
        </authorList>
    </citation>
    <scope>NUCLEOTIDE SEQUENCE [LARGE SCALE GENOMIC DNA]</scope>
    <source>
        <strain evidence="1 2">AG447</strain>
    </source>
</reference>
<organism evidence="1 2">
    <name type="scientific">Chryseobacterium kwangjuense</name>
    <dbReference type="NCBI Taxonomy" id="267125"/>
    <lineage>
        <taxon>Bacteria</taxon>
        <taxon>Pseudomonadati</taxon>
        <taxon>Bacteroidota</taxon>
        <taxon>Flavobacteriia</taxon>
        <taxon>Flavobacteriales</taxon>
        <taxon>Weeksellaceae</taxon>
        <taxon>Chryseobacterium group</taxon>
        <taxon>Chryseobacterium</taxon>
    </lineage>
</organism>
<evidence type="ECO:0000313" key="1">
    <source>
        <dbReference type="EMBL" id="MFN1215470.1"/>
    </source>
</evidence>
<sequence>MKNSFLLLLLIFMISCQDNDPDPLQKNVASYDVYVAGMENNKACYWKNSVKVDLVSGNNIGPRKVIVENNNVYVFADGSFWKNNTKYDFSSYLGVAPNSTIRIRDFYVKNNDVYVVGNIRGTAIYPIEHCYWKNGVKNVLFTETGSSTSGYLTDITVHNTDVYVPVIKYPAPNNSEIGYYKNNNYTSIIQNNSLAHGIESNTNGVFMVIHDSGAHSSYFKNLLNNTNHYTTSGGRVNVRLDHNDIYSFSGQSYYKNGNMIPVNNPNGFNDITDLKVLDGNNYMICKKISQATGSLNIAYKVFINGVETQQIDHITNNVHLGNIFESIFVVEN</sequence>
<keyword evidence="2" id="KW-1185">Reference proteome</keyword>
<proteinExistence type="predicted"/>
<gene>
    <name evidence="1" type="ORF">ACKW6Q_00675</name>
</gene>
<dbReference type="Proteomes" id="UP001634154">
    <property type="component" value="Unassembled WGS sequence"/>
</dbReference>
<dbReference type="RefSeq" id="WP_409355310.1">
    <property type="nucleotide sequence ID" value="NZ_JBJXVJ010000001.1"/>
</dbReference>